<keyword evidence="2" id="KW-0479">Metal-binding</keyword>
<keyword evidence="3 6" id="KW-0378">Hydrolase</keyword>
<dbReference type="InterPro" id="IPR051156">
    <property type="entry name" value="Mito/Outer_Membr_Metalloprot"/>
</dbReference>
<reference evidence="8" key="1">
    <citation type="submission" date="2012-03" db="EMBL/GenBank/DDBJ databases">
        <title>Functional metagenomics reveals considerable lignocellulase gene clusters in the gut microbiome of a wood-feeding higher termite.</title>
        <authorList>
            <person name="Liu N."/>
        </authorList>
    </citation>
    <scope>NUCLEOTIDE SEQUENCE</scope>
</reference>
<keyword evidence="5 6" id="KW-0482">Metalloprotease</keyword>
<evidence type="ECO:0000256" key="2">
    <source>
        <dbReference type="ARBA" id="ARBA00022723"/>
    </source>
</evidence>
<dbReference type="GO" id="GO:0004222">
    <property type="term" value="F:metalloendopeptidase activity"/>
    <property type="evidence" value="ECO:0007669"/>
    <property type="project" value="InterPro"/>
</dbReference>
<feature type="domain" description="Peptidase M48" evidence="7">
    <location>
        <begin position="91"/>
        <end position="251"/>
    </location>
</feature>
<evidence type="ECO:0000313" key="8">
    <source>
        <dbReference type="EMBL" id="AGS54142.1"/>
    </source>
</evidence>
<dbReference type="GO" id="GO:0046872">
    <property type="term" value="F:metal ion binding"/>
    <property type="evidence" value="ECO:0007669"/>
    <property type="project" value="UniProtKB-KW"/>
</dbReference>
<name>A0A806K2B5_9BACT</name>
<keyword evidence="1 6" id="KW-0645">Protease</keyword>
<dbReference type="AlphaFoldDB" id="A0A806K2B5"/>
<dbReference type="InterPro" id="IPR001915">
    <property type="entry name" value="Peptidase_M48"/>
</dbReference>
<evidence type="ECO:0000256" key="6">
    <source>
        <dbReference type="RuleBase" id="RU003983"/>
    </source>
</evidence>
<comment type="cofactor">
    <cofactor evidence="6">
        <name>Zn(2+)</name>
        <dbReference type="ChEBI" id="CHEBI:29105"/>
    </cofactor>
    <text evidence="6">Binds 1 zinc ion per subunit.</text>
</comment>
<evidence type="ECO:0000256" key="1">
    <source>
        <dbReference type="ARBA" id="ARBA00022670"/>
    </source>
</evidence>
<organism evidence="8">
    <name type="scientific">uncultured bacterium contig00051</name>
    <dbReference type="NCBI Taxonomy" id="1181535"/>
    <lineage>
        <taxon>Bacteria</taxon>
        <taxon>environmental samples</taxon>
    </lineage>
</organism>
<evidence type="ECO:0000256" key="5">
    <source>
        <dbReference type="ARBA" id="ARBA00023049"/>
    </source>
</evidence>
<accession>A0A806K2B5</accession>
<dbReference type="GO" id="GO:0051603">
    <property type="term" value="P:proteolysis involved in protein catabolic process"/>
    <property type="evidence" value="ECO:0007669"/>
    <property type="project" value="TreeGrafter"/>
</dbReference>
<dbReference type="PANTHER" id="PTHR22726">
    <property type="entry name" value="METALLOENDOPEPTIDASE OMA1"/>
    <property type="match status" value="1"/>
</dbReference>
<dbReference type="PANTHER" id="PTHR22726:SF1">
    <property type="entry name" value="METALLOENDOPEPTIDASE OMA1, MITOCHONDRIAL"/>
    <property type="match status" value="1"/>
</dbReference>
<dbReference type="Pfam" id="PF01435">
    <property type="entry name" value="Peptidase_M48"/>
    <property type="match status" value="1"/>
</dbReference>
<dbReference type="GO" id="GO:0016020">
    <property type="term" value="C:membrane"/>
    <property type="evidence" value="ECO:0007669"/>
    <property type="project" value="TreeGrafter"/>
</dbReference>
<protein>
    <submittedName>
        <fullName evidence="8">Zn-dependent protease</fullName>
    </submittedName>
</protein>
<dbReference type="EMBL" id="JQ844278">
    <property type="protein sequence ID" value="AGS54142.1"/>
    <property type="molecule type" value="Genomic_DNA"/>
</dbReference>
<evidence type="ECO:0000256" key="4">
    <source>
        <dbReference type="ARBA" id="ARBA00022833"/>
    </source>
</evidence>
<evidence type="ECO:0000259" key="7">
    <source>
        <dbReference type="Pfam" id="PF01435"/>
    </source>
</evidence>
<keyword evidence="4 6" id="KW-0862">Zinc</keyword>
<dbReference type="CDD" id="cd07331">
    <property type="entry name" value="M48C_Oma1_like"/>
    <property type="match status" value="1"/>
</dbReference>
<sequence>MKKIGVLFFSVFLLVFSGCDINPLTGNMSMALITNEQLFEMASAEYEKFKSENKVITGTEQALMVERVGQKTRAAAEKWFASLKPPQPDYFKDYQWEFTLVEEKTVNAWAMPGGKIMFYTGILDFMENNEDELAVVMGHEIAHAMLNHTQQRMSEAILQQYGIVIVSQILGGSSLVELGLTLASNVFIALPNSRENEYEADKYGLYLMTIAGYKPEAAGPFWDRMAKMGKSWEFFSTHPDSDKRAAKLKNMVTEAKTVANDVGIIK</sequence>
<comment type="similarity">
    <text evidence="6">Belongs to the peptidase M48 family.</text>
</comment>
<evidence type="ECO:0000256" key="3">
    <source>
        <dbReference type="ARBA" id="ARBA00022801"/>
    </source>
</evidence>
<proteinExistence type="inferred from homology"/>
<dbReference type="Gene3D" id="3.30.2010.10">
    <property type="entry name" value="Metalloproteases ('zincins'), catalytic domain"/>
    <property type="match status" value="1"/>
</dbReference>